<keyword evidence="11" id="KW-0472">Membrane</keyword>
<feature type="domain" description="DUF5927" evidence="15">
    <location>
        <begin position="270"/>
        <end position="547"/>
    </location>
</feature>
<organism evidence="16 17">
    <name type="scientific">Paracoccus fistulariae</name>
    <dbReference type="NCBI Taxonomy" id="658446"/>
    <lineage>
        <taxon>Bacteria</taxon>
        <taxon>Pseudomonadati</taxon>
        <taxon>Pseudomonadota</taxon>
        <taxon>Alphaproteobacteria</taxon>
        <taxon>Rhodobacterales</taxon>
        <taxon>Paracoccaceae</taxon>
        <taxon>Paracoccus</taxon>
    </lineage>
</organism>
<keyword evidence="9" id="KW-1133">Transmembrane helix</keyword>
<gene>
    <name evidence="16" type="ORF">JHX87_13040</name>
</gene>
<protein>
    <recommendedName>
        <fullName evidence="14">Peptide O-xylosyltransferase</fullName>
    </recommendedName>
</protein>
<evidence type="ECO:0000256" key="7">
    <source>
        <dbReference type="ARBA" id="ARBA00022824"/>
    </source>
</evidence>
<keyword evidence="13" id="KW-0325">Glycoprotein</keyword>
<evidence type="ECO:0000256" key="5">
    <source>
        <dbReference type="ARBA" id="ARBA00022692"/>
    </source>
</evidence>
<accession>A0ABY7SKD1</accession>
<evidence type="ECO:0000256" key="8">
    <source>
        <dbReference type="ARBA" id="ARBA00022968"/>
    </source>
</evidence>
<dbReference type="RefSeq" id="WP_271884142.1">
    <property type="nucleotide sequence ID" value="NZ_CP067136.1"/>
</dbReference>
<evidence type="ECO:0000256" key="12">
    <source>
        <dbReference type="ARBA" id="ARBA00023157"/>
    </source>
</evidence>
<evidence type="ECO:0000256" key="2">
    <source>
        <dbReference type="ARBA" id="ARBA00004648"/>
    </source>
</evidence>
<evidence type="ECO:0000256" key="9">
    <source>
        <dbReference type="ARBA" id="ARBA00022989"/>
    </source>
</evidence>
<evidence type="ECO:0000256" key="13">
    <source>
        <dbReference type="ARBA" id="ARBA00023180"/>
    </source>
</evidence>
<dbReference type="Proteomes" id="UP001219349">
    <property type="component" value="Chromosome"/>
</dbReference>
<evidence type="ECO:0000256" key="10">
    <source>
        <dbReference type="ARBA" id="ARBA00023034"/>
    </source>
</evidence>
<evidence type="ECO:0000256" key="1">
    <source>
        <dbReference type="ARBA" id="ARBA00004323"/>
    </source>
</evidence>
<reference evidence="16 17" key="1">
    <citation type="submission" date="2021-01" db="EMBL/GenBank/DDBJ databases">
        <title>Biogeographic distribution of Paracoccus.</title>
        <authorList>
            <person name="Hollensteiner J."/>
            <person name="Leineberger J."/>
            <person name="Brinkhoff T."/>
            <person name="Daniel R."/>
        </authorList>
    </citation>
    <scope>NUCLEOTIDE SEQUENCE [LARGE SCALE GENOMIC DNA]</scope>
    <source>
        <strain evidence="16 17">KCTC 22803</strain>
    </source>
</reference>
<keyword evidence="7" id="KW-0256">Endoplasmic reticulum</keyword>
<evidence type="ECO:0000313" key="16">
    <source>
        <dbReference type="EMBL" id="WCR06411.1"/>
    </source>
</evidence>
<keyword evidence="8" id="KW-0735">Signal-anchor</keyword>
<keyword evidence="4 16" id="KW-0808">Transferase</keyword>
<dbReference type="InterPro" id="IPR045971">
    <property type="entry name" value="DUF5927"/>
</dbReference>
<evidence type="ECO:0000256" key="3">
    <source>
        <dbReference type="ARBA" id="ARBA00022676"/>
    </source>
</evidence>
<evidence type="ECO:0000259" key="15">
    <source>
        <dbReference type="Pfam" id="PF19349"/>
    </source>
</evidence>
<dbReference type="PANTHER" id="PTHR46025">
    <property type="entry name" value="XYLOSYLTRANSFERASE OXT"/>
    <property type="match status" value="1"/>
</dbReference>
<keyword evidence="10" id="KW-0333">Golgi apparatus</keyword>
<dbReference type="PANTHER" id="PTHR46025:SF3">
    <property type="entry name" value="XYLOSYLTRANSFERASE OXT"/>
    <property type="match status" value="1"/>
</dbReference>
<proteinExistence type="predicted"/>
<evidence type="ECO:0000256" key="6">
    <source>
        <dbReference type="ARBA" id="ARBA00022723"/>
    </source>
</evidence>
<keyword evidence="6" id="KW-0479">Metal-binding</keyword>
<dbReference type="Pfam" id="PF02485">
    <property type="entry name" value="Branch"/>
    <property type="match status" value="1"/>
</dbReference>
<keyword evidence="17" id="KW-1185">Reference proteome</keyword>
<keyword evidence="12" id="KW-1015">Disulfide bond</keyword>
<dbReference type="InterPro" id="IPR003406">
    <property type="entry name" value="Glyco_trans_14"/>
</dbReference>
<dbReference type="GO" id="GO:0016740">
    <property type="term" value="F:transferase activity"/>
    <property type="evidence" value="ECO:0007669"/>
    <property type="project" value="UniProtKB-KW"/>
</dbReference>
<dbReference type="InterPro" id="IPR043538">
    <property type="entry name" value="XYLT"/>
</dbReference>
<evidence type="ECO:0000256" key="11">
    <source>
        <dbReference type="ARBA" id="ARBA00023136"/>
    </source>
</evidence>
<comment type="subcellular location">
    <subcellularLocation>
        <location evidence="2">Endoplasmic reticulum membrane</location>
        <topology evidence="2">Single-pass type II membrane protein</topology>
    </subcellularLocation>
    <subcellularLocation>
        <location evidence="1">Golgi apparatus membrane</location>
        <topology evidence="1">Single-pass type II membrane protein</topology>
    </subcellularLocation>
</comment>
<evidence type="ECO:0000313" key="17">
    <source>
        <dbReference type="Proteomes" id="UP001219349"/>
    </source>
</evidence>
<keyword evidence="5" id="KW-0812">Transmembrane</keyword>
<keyword evidence="3" id="KW-0328">Glycosyltransferase</keyword>
<sequence length="562" mass="64251">MSGQVRLGVILLCHSELDMAARMARIWAEGGARVAIHVDAKVSGKLMNQFKAGLGDLDEVIFAPRTRCSWGRFSLVKATQDAATVLLQKFPDLTHVYLCSGTCLPLRPISDLRAYLALDPDCDHIESVTASDVGWTVGGLNEERFTLYFPFDWRKRRKLFDRFTALQRRYNVNRRIPKGVWPHLGSQWWCLTARTLRAILQDPRRKEFDRYFRLSWIPDESYFQTLVRRHSTRIESRSLTLSRFDHRGRPYQLYDDHIAVLTSTYSFVARKVWPGATKLLAHFPRPASDRVDLSAPQSNRFDAMINRVVTRRTLGRPGLYMQSRFPRKDAENGKTSDPYVVFQGLGDIYPRFESWLADHVHGDIHGHLLGPELVEFQGRPKVGPGGWPANALVRDLDTKGFLASLIRITDRTQIFQYGPRDNQSLNWFMATDPNARMLVVTGAWALPLLHSGMPFDDIRRIFAMLQRTELAQLSVLNSVWVKAQVEMYDLGEFLVSPRSILNDFLRHIDPQARPAINLPEMRSLSGLAELLRELRDSGLLPRLTGDNLPPAEEFQITRTAAE</sequence>
<dbReference type="EMBL" id="CP067136">
    <property type="protein sequence ID" value="WCR06411.1"/>
    <property type="molecule type" value="Genomic_DNA"/>
</dbReference>
<name>A0ABY7SKD1_9RHOB</name>
<dbReference type="Pfam" id="PF19349">
    <property type="entry name" value="DUF5927"/>
    <property type="match status" value="1"/>
</dbReference>
<evidence type="ECO:0000256" key="4">
    <source>
        <dbReference type="ARBA" id="ARBA00022679"/>
    </source>
</evidence>
<evidence type="ECO:0000256" key="14">
    <source>
        <dbReference type="ARBA" id="ARBA00042865"/>
    </source>
</evidence>